<protein>
    <submittedName>
        <fullName evidence="2">Uncharacterized protein</fullName>
    </submittedName>
</protein>
<gene>
    <name evidence="2" type="ORF">TraAM80_02604</name>
</gene>
<dbReference type="Proteomes" id="UP000283634">
    <property type="component" value="Unassembled WGS sequence"/>
</dbReference>
<comment type="caution">
    <text evidence="2">The sequence shown here is derived from an EMBL/GenBank/DDBJ whole genome shotgun (WGS) entry which is preliminary data.</text>
</comment>
<evidence type="ECO:0000313" key="3">
    <source>
        <dbReference type="Proteomes" id="UP000283634"/>
    </source>
</evidence>
<dbReference type="EMBL" id="MKGL01000061">
    <property type="protein sequence ID" value="RNF08671.1"/>
    <property type="molecule type" value="Genomic_DNA"/>
</dbReference>
<feature type="region of interest" description="Disordered" evidence="1">
    <location>
        <begin position="86"/>
        <end position="136"/>
    </location>
</feature>
<dbReference type="GeneID" id="40326537"/>
<evidence type="ECO:0000313" key="2">
    <source>
        <dbReference type="EMBL" id="RNF08671.1"/>
    </source>
</evidence>
<dbReference type="AlphaFoldDB" id="A0A422NT87"/>
<accession>A0A422NT87</accession>
<keyword evidence="3" id="KW-1185">Reference proteome</keyword>
<organism evidence="2 3">
    <name type="scientific">Trypanosoma rangeli</name>
    <dbReference type="NCBI Taxonomy" id="5698"/>
    <lineage>
        <taxon>Eukaryota</taxon>
        <taxon>Discoba</taxon>
        <taxon>Euglenozoa</taxon>
        <taxon>Kinetoplastea</taxon>
        <taxon>Metakinetoplastina</taxon>
        <taxon>Trypanosomatida</taxon>
        <taxon>Trypanosomatidae</taxon>
        <taxon>Trypanosoma</taxon>
        <taxon>Herpetosoma</taxon>
    </lineage>
</organism>
<reference evidence="2 3" key="1">
    <citation type="journal article" date="2018" name="BMC Genomics">
        <title>Genomic comparison of Trypanosoma conorhini and Trypanosoma rangeli to Trypanosoma cruzi strains of high and low virulence.</title>
        <authorList>
            <person name="Bradwell K.R."/>
            <person name="Koparde V.N."/>
            <person name="Matveyev A.V."/>
            <person name="Serrano M.G."/>
            <person name="Alves J.M."/>
            <person name="Parikh H."/>
            <person name="Huang B."/>
            <person name="Lee V."/>
            <person name="Espinosa-Alvarez O."/>
            <person name="Ortiz P.A."/>
            <person name="Costa-Martins A.G."/>
            <person name="Teixeira M.M."/>
            <person name="Buck G.A."/>
        </authorList>
    </citation>
    <scope>NUCLEOTIDE SEQUENCE [LARGE SCALE GENOMIC DNA]</scope>
    <source>
        <strain evidence="2 3">AM80</strain>
    </source>
</reference>
<sequence length="136" mass="14551">MHVKKLLRVLGRDIPGGPSVHDAETLRKHVSCPLEQTVAIAVAVLRLHMPPAPCRQEYLLCQCGHPCPSHRRLRRTGVWGDSGGATTSCGVSHDLRPTAPRGAAESVAPAKQSHCNQQSFVAPAGGARRGRRGSKL</sequence>
<dbReference type="RefSeq" id="XP_029240525.1">
    <property type="nucleotide sequence ID" value="XM_029379603.1"/>
</dbReference>
<evidence type="ECO:0000256" key="1">
    <source>
        <dbReference type="SAM" id="MobiDB-lite"/>
    </source>
</evidence>
<name>A0A422NT87_TRYRA</name>
<proteinExistence type="predicted"/>